<dbReference type="EnsemblFungi" id="PTTG_31010-t43_1">
    <property type="protein sequence ID" value="PTTG_31010-t43_1-p1"/>
    <property type="gene ID" value="PTTG_31010"/>
</dbReference>
<reference evidence="2" key="4">
    <citation type="submission" date="2025-05" db="UniProtKB">
        <authorList>
            <consortium name="EnsemblFungi"/>
        </authorList>
    </citation>
    <scope>IDENTIFICATION</scope>
    <source>
        <strain evidence="2">isolate 1-1 / race 1 (BBBD)</strain>
    </source>
</reference>
<reference evidence="1" key="1">
    <citation type="submission" date="2009-11" db="EMBL/GenBank/DDBJ databases">
        <authorList>
            <consortium name="The Broad Institute Genome Sequencing Platform"/>
            <person name="Ward D."/>
            <person name="Feldgarden M."/>
            <person name="Earl A."/>
            <person name="Young S.K."/>
            <person name="Zeng Q."/>
            <person name="Koehrsen M."/>
            <person name="Alvarado L."/>
            <person name="Berlin A."/>
            <person name="Bochicchio J."/>
            <person name="Borenstein D."/>
            <person name="Chapman S.B."/>
            <person name="Chen Z."/>
            <person name="Engels R."/>
            <person name="Freedman E."/>
            <person name="Gellesch M."/>
            <person name="Goldberg J."/>
            <person name="Griggs A."/>
            <person name="Gujja S."/>
            <person name="Heilman E."/>
            <person name="Heiman D."/>
            <person name="Hepburn T."/>
            <person name="Howarth C."/>
            <person name="Jen D."/>
            <person name="Larson L."/>
            <person name="Lewis B."/>
            <person name="Mehta T."/>
            <person name="Park D."/>
            <person name="Pearson M."/>
            <person name="Roberts A."/>
            <person name="Saif S."/>
            <person name="Shea T."/>
            <person name="Shenoy N."/>
            <person name="Sisk P."/>
            <person name="Stolte C."/>
            <person name="Sykes S."/>
            <person name="Thomson T."/>
            <person name="Walk T."/>
            <person name="White J."/>
            <person name="Yandava C."/>
            <person name="Izard J."/>
            <person name="Baranova O.V."/>
            <person name="Blanton J.M."/>
            <person name="Tanner A.C."/>
            <person name="Dewhirst F.E."/>
            <person name="Haas B."/>
            <person name="Nusbaum C."/>
            <person name="Birren B."/>
        </authorList>
    </citation>
    <scope>NUCLEOTIDE SEQUENCE [LARGE SCALE GENOMIC DNA]</scope>
    <source>
        <strain evidence="1">1-1 BBBD Race 1</strain>
    </source>
</reference>
<name>A0A180FWK5_PUCT1</name>
<dbReference type="Proteomes" id="UP000005240">
    <property type="component" value="Unassembled WGS sequence"/>
</dbReference>
<proteinExistence type="predicted"/>
<keyword evidence="3" id="KW-1185">Reference proteome</keyword>
<accession>A0A180FWK5</accession>
<evidence type="ECO:0000313" key="2">
    <source>
        <dbReference type="EnsemblFungi" id="PTTG_31010-t43_1-p1"/>
    </source>
</evidence>
<feature type="non-terminal residue" evidence="1">
    <location>
        <position position="76"/>
    </location>
</feature>
<evidence type="ECO:0008006" key="4">
    <source>
        <dbReference type="Google" id="ProtNLM"/>
    </source>
</evidence>
<evidence type="ECO:0000313" key="3">
    <source>
        <dbReference type="Proteomes" id="UP000005240"/>
    </source>
</evidence>
<protein>
    <recommendedName>
        <fullName evidence="4">Retrotransposon Copia-like N-terminal domain-containing protein</fullName>
    </recommendedName>
</protein>
<reference evidence="2 3" key="3">
    <citation type="journal article" date="2017" name="G3 (Bethesda)">
        <title>Comparative analysis highlights variable genome content of wheat rusts and divergence of the mating loci.</title>
        <authorList>
            <person name="Cuomo C.A."/>
            <person name="Bakkeren G."/>
            <person name="Khalil H.B."/>
            <person name="Panwar V."/>
            <person name="Joly D."/>
            <person name="Linning R."/>
            <person name="Sakthikumar S."/>
            <person name="Song X."/>
            <person name="Adiconis X."/>
            <person name="Fan L."/>
            <person name="Goldberg J.M."/>
            <person name="Levin J.Z."/>
            <person name="Young S."/>
            <person name="Zeng Q."/>
            <person name="Anikster Y."/>
            <person name="Bruce M."/>
            <person name="Wang M."/>
            <person name="Yin C."/>
            <person name="McCallum B."/>
            <person name="Szabo L.J."/>
            <person name="Hulbert S."/>
            <person name="Chen X."/>
            <person name="Fellers J.P."/>
        </authorList>
    </citation>
    <scope>NUCLEOTIDE SEQUENCE</scope>
    <source>
        <strain evidence="2">isolate 1-1 / race 1 (BBBD)</strain>
        <strain evidence="3">Isolate 1-1 / race 1 (BBBD)</strain>
    </source>
</reference>
<dbReference type="EMBL" id="ADAS02010893">
    <property type="protein sequence ID" value="OAV84845.1"/>
    <property type="molecule type" value="Genomic_DNA"/>
</dbReference>
<evidence type="ECO:0000313" key="1">
    <source>
        <dbReference type="EMBL" id="OAV84845.1"/>
    </source>
</evidence>
<sequence>MTSYDTTNIKLVTEKLDRDNFTSWRWNIATTLGYKMLDNYILDDHTEDMKKSSDYQTCCKMTTNFIRMHMSTANLE</sequence>
<dbReference type="VEuPathDB" id="FungiDB:PTTG_31010"/>
<dbReference type="STRING" id="630390.A0A180FWK5"/>
<organism evidence="1">
    <name type="scientific">Puccinia triticina (isolate 1-1 / race 1 (BBBD))</name>
    <name type="common">Brown leaf rust fungus</name>
    <dbReference type="NCBI Taxonomy" id="630390"/>
    <lineage>
        <taxon>Eukaryota</taxon>
        <taxon>Fungi</taxon>
        <taxon>Dikarya</taxon>
        <taxon>Basidiomycota</taxon>
        <taxon>Pucciniomycotina</taxon>
        <taxon>Pucciniomycetes</taxon>
        <taxon>Pucciniales</taxon>
        <taxon>Pucciniaceae</taxon>
        <taxon>Puccinia</taxon>
    </lineage>
</organism>
<reference evidence="1" key="2">
    <citation type="submission" date="2016-05" db="EMBL/GenBank/DDBJ databases">
        <title>Comparative analysis highlights variable genome content of wheat rusts and divergence of the mating loci.</title>
        <authorList>
            <person name="Cuomo C.A."/>
            <person name="Bakkeren G."/>
            <person name="Szabo L."/>
            <person name="Khalil H."/>
            <person name="Joly D."/>
            <person name="Goldberg J."/>
            <person name="Young S."/>
            <person name="Zeng Q."/>
            <person name="Fellers J."/>
        </authorList>
    </citation>
    <scope>NUCLEOTIDE SEQUENCE [LARGE SCALE GENOMIC DNA]</scope>
    <source>
        <strain evidence="1">1-1 BBBD Race 1</strain>
    </source>
</reference>
<gene>
    <name evidence="1" type="ORF">PTTG_31010</name>
</gene>
<dbReference type="AlphaFoldDB" id="A0A180FWK5"/>
<dbReference type="OrthoDB" id="10408724at2759"/>